<dbReference type="Gene3D" id="2.60.40.10">
    <property type="entry name" value="Immunoglobulins"/>
    <property type="match status" value="4"/>
</dbReference>
<dbReference type="PANTHER" id="PTHR22538">
    <property type="entry name" value="CILIA- AND FLAGELLA-ASSOCIATED PROTEIN 74"/>
    <property type="match status" value="1"/>
</dbReference>
<organism evidence="15 16">
    <name type="scientific">Phocoena sinus</name>
    <name type="common">Vaquita</name>
    <dbReference type="NCBI Taxonomy" id="42100"/>
    <lineage>
        <taxon>Eukaryota</taxon>
        <taxon>Metazoa</taxon>
        <taxon>Chordata</taxon>
        <taxon>Craniata</taxon>
        <taxon>Vertebrata</taxon>
        <taxon>Euteleostomi</taxon>
        <taxon>Mammalia</taxon>
        <taxon>Eutheria</taxon>
        <taxon>Laurasiatheria</taxon>
        <taxon>Artiodactyla</taxon>
        <taxon>Whippomorpha</taxon>
        <taxon>Cetacea</taxon>
        <taxon>Odontoceti</taxon>
        <taxon>Phocoenidae</taxon>
        <taxon>Phocoena</taxon>
    </lineage>
</organism>
<gene>
    <name evidence="15" type="primary">CFAP74</name>
</gene>
<dbReference type="Pfam" id="PF24778">
    <property type="entry name" value="Ig-CFAP74_3rd"/>
    <property type="match status" value="1"/>
</dbReference>
<keyword evidence="5" id="KW-0969">Cilium</keyword>
<keyword evidence="16" id="KW-1185">Reference proteome</keyword>
<dbReference type="InterPro" id="IPR013783">
    <property type="entry name" value="Ig-like_fold"/>
</dbReference>
<evidence type="ECO:0000256" key="9">
    <source>
        <dbReference type="ARBA" id="ARBA00061572"/>
    </source>
</evidence>
<feature type="compositionally biased region" description="Acidic residues" evidence="11">
    <location>
        <begin position="17"/>
        <end position="30"/>
    </location>
</feature>
<evidence type="ECO:0000259" key="14">
    <source>
        <dbReference type="Pfam" id="PF24798"/>
    </source>
</evidence>
<proteinExistence type="inferred from homology"/>
<dbReference type="Ensembl" id="ENSPSNT00000002795.1">
    <property type="protein sequence ID" value="ENSPSNP00000002411.1"/>
    <property type="gene ID" value="ENSPSNG00000001816.1"/>
</dbReference>
<keyword evidence="3" id="KW-0282">Flagellum</keyword>
<dbReference type="Pfam" id="PF24798">
    <property type="entry name" value="Ig-CFAP74_4th"/>
    <property type="match status" value="1"/>
</dbReference>
<reference evidence="15" key="3">
    <citation type="submission" date="2025-09" db="UniProtKB">
        <authorList>
            <consortium name="Ensembl"/>
        </authorList>
    </citation>
    <scope>IDENTIFICATION</scope>
</reference>
<keyword evidence="4" id="KW-0175">Coiled coil</keyword>
<evidence type="ECO:0000313" key="16">
    <source>
        <dbReference type="Proteomes" id="UP000694554"/>
    </source>
</evidence>
<dbReference type="FunFam" id="2.60.40.10:FF:002437">
    <property type="entry name" value="Cilia- and flagella-associated protein 74"/>
    <property type="match status" value="1"/>
</dbReference>
<feature type="domain" description="CFAP74 third Ig-like" evidence="13">
    <location>
        <begin position="796"/>
        <end position="908"/>
    </location>
</feature>
<name>A0A8C9AYX0_PHOSS</name>
<evidence type="ECO:0000256" key="7">
    <source>
        <dbReference type="ARBA" id="ARBA00023273"/>
    </source>
</evidence>
<comment type="function">
    <text evidence="8">As part of the central apparatus of the cilium axoneme may play a role in cilium movement. May play an important role in sperm architecture and function.</text>
</comment>
<evidence type="ECO:0000256" key="10">
    <source>
        <dbReference type="ARBA" id="ARBA00074511"/>
    </source>
</evidence>
<reference evidence="15" key="1">
    <citation type="submission" date="2019-08" db="EMBL/GenBank/DDBJ databases">
        <title>Phocoena sinus (Vaquita) genome, mPhoSin1, primary haplotype.</title>
        <authorList>
            <person name="Morin P."/>
            <person name="Mountcastle J."/>
            <person name="Fungtammasan C."/>
            <person name="Rhie A."/>
            <person name="Rojas-Bracho L."/>
            <person name="Smith C.R."/>
            <person name="Taylor B.L."/>
            <person name="Gulland F.M.D."/>
            <person name="Musser W."/>
            <person name="Houck M."/>
            <person name="Haase B."/>
            <person name="Paez S."/>
            <person name="Howe K."/>
            <person name="Torrance J."/>
            <person name="Formenti G."/>
            <person name="Phillippy A."/>
            <person name="Ryder O."/>
            <person name="Jarvis E.D."/>
            <person name="Fedrigo O."/>
        </authorList>
    </citation>
    <scope>NUCLEOTIDE SEQUENCE [LARGE SCALE GENOMIC DNA]</scope>
</reference>
<evidence type="ECO:0000256" key="4">
    <source>
        <dbReference type="ARBA" id="ARBA00023054"/>
    </source>
</evidence>
<keyword evidence="2" id="KW-0963">Cytoplasm</keyword>
<evidence type="ECO:0000259" key="12">
    <source>
        <dbReference type="Pfam" id="PF24770"/>
    </source>
</evidence>
<evidence type="ECO:0000256" key="1">
    <source>
        <dbReference type="ARBA" id="ARBA00004611"/>
    </source>
</evidence>
<feature type="domain" description="CFAP74 second Ig-like" evidence="12">
    <location>
        <begin position="607"/>
        <end position="794"/>
    </location>
</feature>
<dbReference type="GeneTree" id="ENSGT00900000141054"/>
<evidence type="ECO:0000256" key="3">
    <source>
        <dbReference type="ARBA" id="ARBA00022846"/>
    </source>
</evidence>
<feature type="domain" description="CFAP74 fourth Ig-like" evidence="14">
    <location>
        <begin position="914"/>
        <end position="1008"/>
    </location>
</feature>
<dbReference type="PANTHER" id="PTHR22538:SF0">
    <property type="entry name" value="CILIA- AND FLAGELLA-ASSOCIATED PROTEIN 74"/>
    <property type="match status" value="1"/>
</dbReference>
<evidence type="ECO:0000256" key="8">
    <source>
        <dbReference type="ARBA" id="ARBA00053123"/>
    </source>
</evidence>
<dbReference type="Pfam" id="PF24771">
    <property type="entry name" value="Ig_CFAP74_1st"/>
    <property type="match status" value="1"/>
</dbReference>
<evidence type="ECO:0000256" key="11">
    <source>
        <dbReference type="SAM" id="MobiDB-lite"/>
    </source>
</evidence>
<feature type="region of interest" description="Disordered" evidence="11">
    <location>
        <begin position="360"/>
        <end position="379"/>
    </location>
</feature>
<evidence type="ECO:0000256" key="5">
    <source>
        <dbReference type="ARBA" id="ARBA00023069"/>
    </source>
</evidence>
<sequence length="1577" mass="174800">MEEDASLFPKKLLDDAPLVEDETDELEDPEFVLGSVPGEAENKADPGSSCPGKEQNADKRKQRPAVQDRMQASLLRRDLSHLDQLHEEKDLFIQKTREELRACRWRMGLLAKQQESVAAGLAAERAAGNMAAVGRLQEAFQRLCSELGNEGDLQAKMTAVLHDSVSAMWHMEIQERQLEDACKSARAEAPAARKCLQERGASGKAERNRLLRVRRSVYLQKEHGLRHQKLVEDAQKNHRKAVKFLKASLGRIRQQERREELESREHARRRMDAVLALKSSISANRETLRKFQAWGQAKAELAEQRAQAEKELILAQGGDAFKHFCHQRRRQELETQNRAFEEEQKLRKHEIVSRILKEEAEEARRKQRPSPARPAGRPILRDQTWSYVAAFHDGKGPADPPCCPPEGRSALPKSLLVRAVSSESVQADRGSLGQEAGTLARPEFPGLWKEDCKPYQVPKEDVGQEPMGGTKTDKDILARPAQRLRRGVTHKQVASRREFRGCPFNSKPKLVHFKDFDIGKVYKKKITLTNATYTINYCKLVGVEERLGDFIHIDFDPPGPMPAGMSCDVLVTFKPTVNKDLEGNVSFLAQTGRFSVPLKCSAKKCSLSLDKELIDFGSYVVGETASRTITLTNLGGLGTRFRFLLASECCEVDASPSVFNTSSSFTCEDKGFDSKVTTSFSEQLTAGNESVPADVPSRKESGKLDIKEKEEGRPVESEEVTLTTIVTVPPNEEQTEFSLGEITEGEIGPFSTIKVPVIFTPIVPGTVSTRFKVVFKNQQCPTLYFKVVGVAIDVPVWVPKPNVDLKICMYDRLYQDSILIHTRSKAALTLNFEVCKGLQGHLELLPKTGCIQALSSYSVRLKFLPRRSLPEDAGEYFDKESRVLEAPMTIRVADQIKPVGFTVHAIVTTSDLELSPSGVDFGYCTIYEAIRTQVSLCNHSLLPQEFGFVGLPKFVDIQPNDGFGTILPLETLQLDVIFQPTKAKEYNFELVCKSEINRCFKLTCRAVGVHPLLELSHYQVKFAATSLYDTSVATLYVINSRLSMNSPTPSVPRIGLEDASPVGPTSFEFLLPPDSPITISPSVGTMWPGKRCLVRVAFRPVLPSELIHQEALQALTKEAEAKSFQKDTATQRKDRLRQSFSLLRLQNQDRLFQASASQPLEVQKEGLMSSSQEYRAAQATLTRSFQGKFDKFVVPCVVASGDTKDRKGTEPLSFSPHNAVYLELWCPAVAPSIVVTSDKGRTIADFGDIAVGQRGIKKVSIQNISPERLDLEYSVLNPNGPFVLLNPIRKLVSGETQVLELSFSPRESVLAQEVLEVTTKRGTLSLALVGTGVASVTTCSIEGGVLNMGYVIAGESTSTGFKLQNNSPLPIKFSMQLDSLSTGSGDEHRLPQFLASPAQRTEVVGTQNYSGQSVFSVIPVEGVMEPGRAQDFTVTFSPDHESLYFSDRLQVVLFEKKISHQILLKGSARKHTMFVEGGDPLDVPVESLTVIPALDPERTEEAEELKPILVTLAYVQLDTDTPAPPATRELQVGCIRTTQLSAKKPDHPLMASALLQLRGDVKETYKVLFVAQVVTGP</sequence>
<feature type="region of interest" description="Disordered" evidence="11">
    <location>
        <begin position="1"/>
        <end position="68"/>
    </location>
</feature>
<dbReference type="InterPro" id="IPR056310">
    <property type="entry name" value="Ig-CFAP74_4th"/>
</dbReference>
<reference evidence="15" key="2">
    <citation type="submission" date="2025-08" db="UniProtKB">
        <authorList>
            <consortium name="Ensembl"/>
        </authorList>
    </citation>
    <scope>IDENTIFICATION</scope>
</reference>
<evidence type="ECO:0000256" key="2">
    <source>
        <dbReference type="ARBA" id="ARBA00022490"/>
    </source>
</evidence>
<protein>
    <recommendedName>
        <fullName evidence="10">Cilia- and flagella-associated protein 74</fullName>
    </recommendedName>
</protein>
<accession>A0A8C9AYX0</accession>
<dbReference type="Proteomes" id="UP000694554">
    <property type="component" value="Chromosome 1"/>
</dbReference>
<dbReference type="FunFam" id="2.60.40.10:FF:001883">
    <property type="entry name" value="Cilia- and flagella-associated protein 74"/>
    <property type="match status" value="1"/>
</dbReference>
<comment type="similarity">
    <text evidence="9">Belongs to the CFAP74 family.</text>
</comment>
<keyword evidence="7" id="KW-0966">Cell projection</keyword>
<dbReference type="Pfam" id="PF24770">
    <property type="entry name" value="Ig-CFAP74_2"/>
    <property type="match status" value="1"/>
</dbReference>
<evidence type="ECO:0000259" key="13">
    <source>
        <dbReference type="Pfam" id="PF24778"/>
    </source>
</evidence>
<feature type="compositionally biased region" description="Basic and acidic residues" evidence="11">
    <location>
        <begin position="696"/>
        <end position="713"/>
    </location>
</feature>
<dbReference type="InterPro" id="IPR056306">
    <property type="entry name" value="Ig-CFAP74_2nd"/>
</dbReference>
<keyword evidence="6" id="KW-0206">Cytoskeleton</keyword>
<dbReference type="InterPro" id="IPR056307">
    <property type="entry name" value="Ig-CFAP74_3rd"/>
</dbReference>
<evidence type="ECO:0000313" key="15">
    <source>
        <dbReference type="Ensembl" id="ENSPSNP00000002411.1"/>
    </source>
</evidence>
<evidence type="ECO:0000256" key="6">
    <source>
        <dbReference type="ARBA" id="ARBA00023212"/>
    </source>
</evidence>
<feature type="region of interest" description="Disordered" evidence="11">
    <location>
        <begin position="683"/>
        <end position="713"/>
    </location>
</feature>
<comment type="subcellular location">
    <subcellularLocation>
        <location evidence="1">Cytoplasm</location>
        <location evidence="1">Cytoskeleton</location>
        <location evidence="1">Flagellum axoneme</location>
    </subcellularLocation>
</comment>